<dbReference type="AlphaFoldDB" id="A0A812NYB2"/>
<dbReference type="EMBL" id="CAJNIZ010012047">
    <property type="protein sequence ID" value="CAE7328317.1"/>
    <property type="molecule type" value="Genomic_DNA"/>
</dbReference>
<gene>
    <name evidence="3" type="primary">PKHD1L1</name>
    <name evidence="3" type="ORF">SPIL2461_LOCUS7599</name>
</gene>
<name>A0A812NYB2_SYMPI</name>
<protein>
    <submittedName>
        <fullName evidence="3">PKHD1L1 protein</fullName>
    </submittedName>
</protein>
<dbReference type="PANTHER" id="PTHR46769">
    <property type="entry name" value="POLYCYSTIC KIDNEY AND HEPATIC DISEASE 1 (AUTOSOMAL RECESSIVE)-LIKE 1"/>
    <property type="match status" value="1"/>
</dbReference>
<evidence type="ECO:0000259" key="2">
    <source>
        <dbReference type="Pfam" id="PF24606"/>
    </source>
</evidence>
<dbReference type="PANTHER" id="PTHR46769:SF2">
    <property type="entry name" value="FIBROCYSTIN-L ISOFORM 2 PRECURSOR-RELATED"/>
    <property type="match status" value="1"/>
</dbReference>
<accession>A0A812NYB2</accession>
<comment type="caution">
    <text evidence="3">The sequence shown here is derived from an EMBL/GenBank/DDBJ whole genome shotgun (WGS) entry which is preliminary data.</text>
</comment>
<dbReference type="InterPro" id="IPR052387">
    <property type="entry name" value="Fibrocystin"/>
</dbReference>
<reference evidence="3" key="1">
    <citation type="submission" date="2021-02" db="EMBL/GenBank/DDBJ databases">
        <authorList>
            <person name="Dougan E. K."/>
            <person name="Rhodes N."/>
            <person name="Thang M."/>
            <person name="Chan C."/>
        </authorList>
    </citation>
    <scope>NUCLEOTIDE SEQUENCE</scope>
</reference>
<evidence type="ECO:0000313" key="3">
    <source>
        <dbReference type="EMBL" id="CAE7328317.1"/>
    </source>
</evidence>
<sequence length="167" mass="18880">MSVRRIARFSSKPRNQDIAYLRNNSYHDTFQRAVVVHSTDFATVEHNVAYKTKGHSFFTEAGDEVFALYNHNLAVRPLQHPLLLDDDMDPAGFWLPGFTGWHRSNLAAGCHRGWRLRRIAGVAGQQTDLTFFNNSAHASGFGWHLKPPHAPPTLNLVQINTVFGCRI</sequence>
<organism evidence="3 4">
    <name type="scientific">Symbiodinium pilosum</name>
    <name type="common">Dinoflagellate</name>
    <dbReference type="NCBI Taxonomy" id="2952"/>
    <lineage>
        <taxon>Eukaryota</taxon>
        <taxon>Sar</taxon>
        <taxon>Alveolata</taxon>
        <taxon>Dinophyceae</taxon>
        <taxon>Suessiales</taxon>
        <taxon>Symbiodiniaceae</taxon>
        <taxon>Symbiodinium</taxon>
    </lineage>
</organism>
<proteinExistence type="predicted"/>
<evidence type="ECO:0000313" key="4">
    <source>
        <dbReference type="Proteomes" id="UP000649617"/>
    </source>
</evidence>
<feature type="domain" description="CEMIP beta-helix" evidence="2">
    <location>
        <begin position="16"/>
        <end position="86"/>
    </location>
</feature>
<dbReference type="Pfam" id="PF24606">
    <property type="entry name" value="CEMIP_beta-hel"/>
    <property type="match status" value="1"/>
</dbReference>
<dbReference type="OrthoDB" id="120976at2759"/>
<keyword evidence="4" id="KW-1185">Reference proteome</keyword>
<keyword evidence="1" id="KW-0732">Signal</keyword>
<dbReference type="Proteomes" id="UP000649617">
    <property type="component" value="Unassembled WGS sequence"/>
</dbReference>
<dbReference type="InterPro" id="IPR055401">
    <property type="entry name" value="CEMIP_beta-hel_dom"/>
</dbReference>
<evidence type="ECO:0000256" key="1">
    <source>
        <dbReference type="ARBA" id="ARBA00022729"/>
    </source>
</evidence>